<evidence type="ECO:0000313" key="3">
    <source>
        <dbReference type="Proteomes" id="UP001215598"/>
    </source>
</evidence>
<protein>
    <submittedName>
        <fullName evidence="2">P-loop containing nucleoside triphosphate hydrolase protein</fullName>
    </submittedName>
</protein>
<dbReference type="PANTHER" id="PTHR47691:SF3">
    <property type="entry name" value="HTH-TYPE TRANSCRIPTIONAL REGULATOR RV0890C-RELATED"/>
    <property type="match status" value="1"/>
</dbReference>
<evidence type="ECO:0000313" key="2">
    <source>
        <dbReference type="EMBL" id="KAJ7756620.1"/>
    </source>
</evidence>
<keyword evidence="2" id="KW-0378">Hydrolase</keyword>
<dbReference type="GO" id="GO:0016787">
    <property type="term" value="F:hydrolase activity"/>
    <property type="evidence" value="ECO:0007669"/>
    <property type="project" value="UniProtKB-KW"/>
</dbReference>
<sequence length="325" mass="35786">LALLPSEPKIFYGRDVEVSAILDVFAQEAPRIAILGTGGMGKTTLAKVILHSSEITARFGQHRFFVACDTASAGIDLATIIQTHLCLNSGRDSTGMVLKFFRDGPPCLLVIDNLESVWEPAMGRNKTENLLCLLADVEHLTLMVTMRGAERPGKVRWTRPFLKPLSPLPQDAARHTFLAITDEDFDFSDIDKVLNVTGNIPLVIELISHVVEVEGLHNTLSRWKMETTSLVSEGHDHTSNLDLSISLSLSSPRIERHPQARELLGLLAVLPDGLSEADLQHSKLPLVEVLGCKSALLQTSLAYSDEQGRLRVLAPIGEHMRKYHP</sequence>
<dbReference type="InterPro" id="IPR027417">
    <property type="entry name" value="P-loop_NTPase"/>
</dbReference>
<dbReference type="EMBL" id="JARKIB010000046">
    <property type="protein sequence ID" value="KAJ7756620.1"/>
    <property type="molecule type" value="Genomic_DNA"/>
</dbReference>
<proteinExistence type="predicted"/>
<feature type="non-terminal residue" evidence="2">
    <location>
        <position position="325"/>
    </location>
</feature>
<reference evidence="2" key="1">
    <citation type="submission" date="2023-03" db="EMBL/GenBank/DDBJ databases">
        <title>Massive genome expansion in bonnet fungi (Mycena s.s.) driven by repeated elements and novel gene families across ecological guilds.</title>
        <authorList>
            <consortium name="Lawrence Berkeley National Laboratory"/>
            <person name="Harder C.B."/>
            <person name="Miyauchi S."/>
            <person name="Viragh M."/>
            <person name="Kuo A."/>
            <person name="Thoen E."/>
            <person name="Andreopoulos B."/>
            <person name="Lu D."/>
            <person name="Skrede I."/>
            <person name="Drula E."/>
            <person name="Henrissat B."/>
            <person name="Morin E."/>
            <person name="Kohler A."/>
            <person name="Barry K."/>
            <person name="LaButti K."/>
            <person name="Morin E."/>
            <person name="Salamov A."/>
            <person name="Lipzen A."/>
            <person name="Mereny Z."/>
            <person name="Hegedus B."/>
            <person name="Baldrian P."/>
            <person name="Stursova M."/>
            <person name="Weitz H."/>
            <person name="Taylor A."/>
            <person name="Grigoriev I.V."/>
            <person name="Nagy L.G."/>
            <person name="Martin F."/>
            <person name="Kauserud H."/>
        </authorList>
    </citation>
    <scope>NUCLEOTIDE SEQUENCE</scope>
    <source>
        <strain evidence="2">CBHHK182m</strain>
    </source>
</reference>
<dbReference type="SUPFAM" id="SSF52540">
    <property type="entry name" value="P-loop containing nucleoside triphosphate hydrolases"/>
    <property type="match status" value="1"/>
</dbReference>
<dbReference type="PRINTS" id="PR00364">
    <property type="entry name" value="DISEASERSIST"/>
</dbReference>
<name>A0AAD7NDQ6_9AGAR</name>
<organism evidence="2 3">
    <name type="scientific">Mycena metata</name>
    <dbReference type="NCBI Taxonomy" id="1033252"/>
    <lineage>
        <taxon>Eukaryota</taxon>
        <taxon>Fungi</taxon>
        <taxon>Dikarya</taxon>
        <taxon>Basidiomycota</taxon>
        <taxon>Agaricomycotina</taxon>
        <taxon>Agaricomycetes</taxon>
        <taxon>Agaricomycetidae</taxon>
        <taxon>Agaricales</taxon>
        <taxon>Marasmiineae</taxon>
        <taxon>Mycenaceae</taxon>
        <taxon>Mycena</taxon>
    </lineage>
</organism>
<evidence type="ECO:0000259" key="1">
    <source>
        <dbReference type="Pfam" id="PF20703"/>
    </source>
</evidence>
<dbReference type="InterPro" id="IPR049052">
    <property type="entry name" value="nSTAND1"/>
</dbReference>
<feature type="non-terminal residue" evidence="2">
    <location>
        <position position="1"/>
    </location>
</feature>
<dbReference type="PANTHER" id="PTHR47691">
    <property type="entry name" value="REGULATOR-RELATED"/>
    <property type="match status" value="1"/>
</dbReference>
<dbReference type="Gene3D" id="3.40.50.300">
    <property type="entry name" value="P-loop containing nucleotide triphosphate hydrolases"/>
    <property type="match status" value="1"/>
</dbReference>
<dbReference type="AlphaFoldDB" id="A0AAD7NDQ6"/>
<gene>
    <name evidence="2" type="ORF">B0H16DRAFT_1215901</name>
</gene>
<comment type="caution">
    <text evidence="2">The sequence shown here is derived from an EMBL/GenBank/DDBJ whole genome shotgun (WGS) entry which is preliminary data.</text>
</comment>
<keyword evidence="3" id="KW-1185">Reference proteome</keyword>
<dbReference type="Pfam" id="PF20703">
    <property type="entry name" value="nSTAND1"/>
    <property type="match status" value="1"/>
</dbReference>
<feature type="domain" description="Novel STAND NTPase 1" evidence="1">
    <location>
        <begin position="7"/>
        <end position="147"/>
    </location>
</feature>
<dbReference type="Proteomes" id="UP001215598">
    <property type="component" value="Unassembled WGS sequence"/>
</dbReference>
<accession>A0AAD7NDQ6</accession>